<comment type="function">
    <text evidence="9">Core subunit of the mitochondrial membrane respiratory chain NADH dehydrogenase (Complex I) which catalyzes electron transfer from NADH through the respiratory chain, using ubiquinone as an electron acceptor. Essential for the catalytic activity of complex I.</text>
</comment>
<name>Q697F3_9HEMI</name>
<evidence type="ECO:0000256" key="2">
    <source>
        <dbReference type="ARBA" id="ARBA00008472"/>
    </source>
</evidence>
<dbReference type="GO" id="GO:0030964">
    <property type="term" value="C:NADH dehydrogenase complex"/>
    <property type="evidence" value="ECO:0007669"/>
    <property type="project" value="TreeGrafter"/>
</dbReference>
<keyword evidence="9 10" id="KW-0496">Mitochondrion</keyword>
<dbReference type="InterPro" id="IPR038430">
    <property type="entry name" value="NDAH_ubi_oxred_su3_sf"/>
</dbReference>
<evidence type="ECO:0000256" key="4">
    <source>
        <dbReference type="ARBA" id="ARBA00022448"/>
    </source>
</evidence>
<keyword evidence="9" id="KW-0249">Electron transport</keyword>
<keyword evidence="9" id="KW-0520">NAD</keyword>
<feature type="transmembrane region" description="Helical" evidence="9">
    <location>
        <begin position="55"/>
        <end position="79"/>
    </location>
</feature>
<keyword evidence="9" id="KW-1278">Translocase</keyword>
<gene>
    <name evidence="10" type="primary">ND3</name>
</gene>
<accession>Q697F3</accession>
<keyword evidence="9" id="KW-0679">Respiratory chain</keyword>
<dbReference type="Pfam" id="PF00507">
    <property type="entry name" value="Oxidored_q4"/>
    <property type="match status" value="1"/>
</dbReference>
<feature type="transmembrane region" description="Helical" evidence="9">
    <location>
        <begin position="7"/>
        <end position="27"/>
    </location>
</feature>
<evidence type="ECO:0000256" key="5">
    <source>
        <dbReference type="ARBA" id="ARBA00022692"/>
    </source>
</evidence>
<keyword evidence="5 9" id="KW-0812">Transmembrane</keyword>
<reference evidence="10" key="1">
    <citation type="journal article" date="2004" name="BMC Evol. Biol.">
        <title>Organization of the mitochondrial genomes of whiteflies, aphids, and psyllids (Hemiptera, Sternorrhyncha).</title>
        <authorList>
            <person name="Thao M.L."/>
            <person name="Baumann L."/>
            <person name="Baumann P."/>
        </authorList>
    </citation>
    <scope>NUCLEOTIDE SEQUENCE</scope>
</reference>
<dbReference type="AlphaFoldDB" id="Q697F3"/>
<evidence type="ECO:0000256" key="7">
    <source>
        <dbReference type="ARBA" id="ARBA00023136"/>
    </source>
</evidence>
<dbReference type="Gene3D" id="1.20.58.1610">
    <property type="entry name" value="NADH:ubiquinone/plastoquinone oxidoreductase, chain 3"/>
    <property type="match status" value="1"/>
</dbReference>
<evidence type="ECO:0000256" key="8">
    <source>
        <dbReference type="ARBA" id="ARBA00049551"/>
    </source>
</evidence>
<keyword evidence="6 9" id="KW-1133">Transmembrane helix</keyword>
<dbReference type="GO" id="GO:0031966">
    <property type="term" value="C:mitochondrial membrane"/>
    <property type="evidence" value="ECO:0007669"/>
    <property type="project" value="UniProtKB-SubCell"/>
</dbReference>
<evidence type="ECO:0000256" key="1">
    <source>
        <dbReference type="ARBA" id="ARBA00004370"/>
    </source>
</evidence>
<dbReference type="EC" id="7.1.1.2" evidence="9"/>
<evidence type="ECO:0000256" key="6">
    <source>
        <dbReference type="ARBA" id="ARBA00022989"/>
    </source>
</evidence>
<geneLocation type="mitochondrion" evidence="10"/>
<dbReference type="PANTHER" id="PTHR11058">
    <property type="entry name" value="NADH-UBIQUINONE OXIDOREDUCTASE CHAIN 3"/>
    <property type="match status" value="1"/>
</dbReference>
<dbReference type="EMBL" id="AY572845">
    <property type="protein sequence ID" value="AAT85380.1"/>
    <property type="molecule type" value="Genomic_DNA"/>
</dbReference>
<dbReference type="GO" id="GO:0008137">
    <property type="term" value="F:NADH dehydrogenase (ubiquinone) activity"/>
    <property type="evidence" value="ECO:0007669"/>
    <property type="project" value="UniProtKB-UniRule"/>
</dbReference>
<comment type="catalytic activity">
    <reaction evidence="8 9">
        <text>a ubiquinone + NADH + 5 H(+)(in) = a ubiquinol + NAD(+) + 4 H(+)(out)</text>
        <dbReference type="Rhea" id="RHEA:29091"/>
        <dbReference type="Rhea" id="RHEA-COMP:9565"/>
        <dbReference type="Rhea" id="RHEA-COMP:9566"/>
        <dbReference type="ChEBI" id="CHEBI:15378"/>
        <dbReference type="ChEBI" id="CHEBI:16389"/>
        <dbReference type="ChEBI" id="CHEBI:17976"/>
        <dbReference type="ChEBI" id="CHEBI:57540"/>
        <dbReference type="ChEBI" id="CHEBI:57945"/>
        <dbReference type="EC" id="7.1.1.2"/>
    </reaction>
</comment>
<proteinExistence type="inferred from homology"/>
<evidence type="ECO:0000313" key="10">
    <source>
        <dbReference type="EMBL" id="AAT85380.1"/>
    </source>
</evidence>
<dbReference type="PANTHER" id="PTHR11058:SF9">
    <property type="entry name" value="NADH-UBIQUINONE OXIDOREDUCTASE CHAIN 3"/>
    <property type="match status" value="1"/>
</dbReference>
<keyword evidence="9" id="KW-0830">Ubiquinone</keyword>
<protein>
    <recommendedName>
        <fullName evidence="3 9">NADH-ubiquinone oxidoreductase chain 3</fullName>
        <ecNumber evidence="9">7.1.1.2</ecNumber>
    </recommendedName>
</protein>
<evidence type="ECO:0000256" key="9">
    <source>
        <dbReference type="RuleBase" id="RU003640"/>
    </source>
</evidence>
<keyword evidence="7 9" id="KW-0472">Membrane</keyword>
<comment type="subcellular location">
    <subcellularLocation>
        <location evidence="1">Membrane</location>
    </subcellularLocation>
    <subcellularLocation>
        <location evidence="9">Mitochondrion membrane</location>
        <topology evidence="9">Multi-pass membrane protein</topology>
    </subcellularLocation>
</comment>
<keyword evidence="4 9" id="KW-0813">Transport</keyword>
<evidence type="ECO:0000256" key="3">
    <source>
        <dbReference type="ARBA" id="ARBA00021007"/>
    </source>
</evidence>
<feature type="transmembrane region" description="Helical" evidence="9">
    <location>
        <begin position="91"/>
        <end position="109"/>
    </location>
</feature>
<dbReference type="InterPro" id="IPR000440">
    <property type="entry name" value="NADH_UbQ/plastoQ_OxRdtase_su3"/>
</dbReference>
<organism evidence="10">
    <name type="scientific">Bemisia sp. PB-2004</name>
    <dbReference type="NCBI Taxonomy" id="267824"/>
    <lineage>
        <taxon>Eukaryota</taxon>
        <taxon>Metazoa</taxon>
        <taxon>Ecdysozoa</taxon>
        <taxon>Arthropoda</taxon>
        <taxon>Hexapoda</taxon>
        <taxon>Insecta</taxon>
        <taxon>Pterygota</taxon>
        <taxon>Neoptera</taxon>
        <taxon>Paraneoptera</taxon>
        <taxon>Hemiptera</taxon>
        <taxon>Sternorrhyncha</taxon>
        <taxon>Aleyrodoidea</taxon>
        <taxon>Aleyrodidae</taxon>
        <taxon>Aleyrodinae</taxon>
        <taxon>Bemisia</taxon>
    </lineage>
</organism>
<comment type="similarity">
    <text evidence="2 9">Belongs to the complex I subunit 3 family.</text>
</comment>
<sequence length="117" mass="13743">MAIIMLYMIISLLLMVLLSMGYLLISIKNGYMRTKFSTFECGMDLMSQLRLPFSLHFYFISIVFLIFDVELMLILPFVYCMKILSISEMMIMTMSLAVVLSLGFVYEWWTGLLNWMI</sequence>